<dbReference type="WBParaSite" id="SSLN_0000552001-mRNA-1">
    <property type="protein sequence ID" value="SSLN_0000552001-mRNA-1"/>
    <property type="gene ID" value="SSLN_0000552001"/>
</dbReference>
<proteinExistence type="predicted"/>
<dbReference type="OrthoDB" id="6316953at2759"/>
<accession>A0A183SMA1</accession>
<feature type="compositionally biased region" description="Basic and acidic residues" evidence="1">
    <location>
        <begin position="37"/>
        <end position="50"/>
    </location>
</feature>
<dbReference type="EMBL" id="UYSU01033215">
    <property type="protein sequence ID" value="VDL91734.1"/>
    <property type="molecule type" value="Genomic_DNA"/>
</dbReference>
<dbReference type="AlphaFoldDB" id="A0A183SMA1"/>
<evidence type="ECO:0000256" key="1">
    <source>
        <dbReference type="SAM" id="MobiDB-lite"/>
    </source>
</evidence>
<feature type="region of interest" description="Disordered" evidence="1">
    <location>
        <begin position="1"/>
        <end position="87"/>
    </location>
</feature>
<evidence type="ECO:0000313" key="3">
    <source>
        <dbReference type="Proteomes" id="UP000275846"/>
    </source>
</evidence>
<reference evidence="4" key="1">
    <citation type="submission" date="2016-06" db="UniProtKB">
        <authorList>
            <consortium name="WormBaseParasite"/>
        </authorList>
    </citation>
    <scope>IDENTIFICATION</scope>
</reference>
<dbReference type="Proteomes" id="UP000275846">
    <property type="component" value="Unassembled WGS sequence"/>
</dbReference>
<gene>
    <name evidence="2" type="ORF">SSLN_LOCUS5349</name>
</gene>
<name>A0A183SMA1_SCHSO</name>
<reference evidence="2 3" key="2">
    <citation type="submission" date="2018-11" db="EMBL/GenBank/DDBJ databases">
        <authorList>
            <consortium name="Pathogen Informatics"/>
        </authorList>
    </citation>
    <scope>NUCLEOTIDE SEQUENCE [LARGE SCALE GENOMIC DNA]</scope>
    <source>
        <strain evidence="2 3">NST_G2</strain>
    </source>
</reference>
<feature type="compositionally biased region" description="Polar residues" evidence="1">
    <location>
        <begin position="62"/>
        <end position="74"/>
    </location>
</feature>
<sequence>MTLQGHSEDFPEATADQPGDLGGLRLEPTGLEEDSEDKSSNLRSQPDRRRQGQKFGTCHQHPGTTQRIPKSSQHAHAVNAPSLHKSA</sequence>
<keyword evidence="3" id="KW-1185">Reference proteome</keyword>
<organism evidence="4">
    <name type="scientific">Schistocephalus solidus</name>
    <name type="common">Tapeworm</name>
    <dbReference type="NCBI Taxonomy" id="70667"/>
    <lineage>
        <taxon>Eukaryota</taxon>
        <taxon>Metazoa</taxon>
        <taxon>Spiralia</taxon>
        <taxon>Lophotrochozoa</taxon>
        <taxon>Platyhelminthes</taxon>
        <taxon>Cestoda</taxon>
        <taxon>Eucestoda</taxon>
        <taxon>Diphyllobothriidea</taxon>
        <taxon>Diphyllobothriidae</taxon>
        <taxon>Schistocephalus</taxon>
    </lineage>
</organism>
<evidence type="ECO:0000313" key="2">
    <source>
        <dbReference type="EMBL" id="VDL91734.1"/>
    </source>
</evidence>
<protein>
    <submittedName>
        <fullName evidence="4">Spermatogenesis associated 33</fullName>
    </submittedName>
</protein>
<evidence type="ECO:0000313" key="4">
    <source>
        <dbReference type="WBParaSite" id="SSLN_0000552001-mRNA-1"/>
    </source>
</evidence>